<reference evidence="4" key="1">
    <citation type="submission" date="2018-06" db="EMBL/GenBank/DDBJ databases">
        <authorList>
            <person name="Zhirakovskaya E."/>
        </authorList>
    </citation>
    <scope>NUCLEOTIDE SEQUENCE</scope>
</reference>
<feature type="coiled-coil region" evidence="1">
    <location>
        <begin position="232"/>
        <end position="391"/>
    </location>
</feature>
<evidence type="ECO:0000256" key="2">
    <source>
        <dbReference type="SAM" id="MobiDB-lite"/>
    </source>
</evidence>
<keyword evidence="3" id="KW-0472">Membrane</keyword>
<feature type="transmembrane region" description="Helical" evidence="3">
    <location>
        <begin position="144"/>
        <end position="162"/>
    </location>
</feature>
<dbReference type="EMBL" id="UOGK01000082">
    <property type="protein sequence ID" value="VAX36878.1"/>
    <property type="molecule type" value="Genomic_DNA"/>
</dbReference>
<feature type="region of interest" description="Disordered" evidence="2">
    <location>
        <begin position="205"/>
        <end position="226"/>
    </location>
</feature>
<proteinExistence type="predicted"/>
<sequence length="430" mass="46928">MQDIRRILRLAGRRLLVVGVLNTVVWTLTAAVAGLVVVIVVDRALGLGLGEVSWRSLPVLAWVAIGAVGLAVVLGVAWAFAVRKREAAVARVVDARAGLRESLSTALCVERAEDPWSRAVVESAADKARQVVVKDAIPIEGPRSWSMPTATVVLLILTFFLMPQFDLLGKRAEARAAEEAKQEIEVAQQDARKAEDTIREIIQRTGLSTEEDAADPELDADLAKPKSAEMVRKDAIRKLTNLNEKLEKQLNSEEAKTLDAMKEMMRRLTMPGQGELSEFAREMSRGNFDKARQELEKLAQKLSSGELSGEESEQLAKQMKNLANQLEQLAQQKGALEQMMQKAGVSPEQAKQLAANPEALQQALRDNKNLTEQQKQQLQQAAKAMQQAASQCQGMGEAMSQMASSMSQSGMNQAGQEAMNAMSGQLSAME</sequence>
<evidence type="ECO:0000256" key="1">
    <source>
        <dbReference type="SAM" id="Coils"/>
    </source>
</evidence>
<dbReference type="AlphaFoldDB" id="A0A3B1DLH7"/>
<gene>
    <name evidence="4" type="ORF">MNBD_PLANCTO03-266</name>
</gene>
<keyword evidence="1" id="KW-0175">Coiled coil</keyword>
<name>A0A3B1DLH7_9ZZZZ</name>
<feature type="transmembrane region" description="Helical" evidence="3">
    <location>
        <begin position="15"/>
        <end position="39"/>
    </location>
</feature>
<evidence type="ECO:0000313" key="4">
    <source>
        <dbReference type="EMBL" id="VAX36878.1"/>
    </source>
</evidence>
<feature type="non-terminal residue" evidence="4">
    <location>
        <position position="430"/>
    </location>
</feature>
<protein>
    <submittedName>
        <fullName evidence="4">Uncharacterized protein</fullName>
    </submittedName>
</protein>
<accession>A0A3B1DLH7</accession>
<feature type="compositionally biased region" description="Low complexity" evidence="2">
    <location>
        <begin position="400"/>
        <end position="416"/>
    </location>
</feature>
<keyword evidence="3" id="KW-0812">Transmembrane</keyword>
<evidence type="ECO:0000256" key="3">
    <source>
        <dbReference type="SAM" id="Phobius"/>
    </source>
</evidence>
<organism evidence="4">
    <name type="scientific">hydrothermal vent metagenome</name>
    <dbReference type="NCBI Taxonomy" id="652676"/>
    <lineage>
        <taxon>unclassified sequences</taxon>
        <taxon>metagenomes</taxon>
        <taxon>ecological metagenomes</taxon>
    </lineage>
</organism>
<feature type="compositionally biased region" description="Acidic residues" evidence="2">
    <location>
        <begin position="209"/>
        <end position="220"/>
    </location>
</feature>
<keyword evidence="3" id="KW-1133">Transmembrane helix</keyword>
<feature type="transmembrane region" description="Helical" evidence="3">
    <location>
        <begin position="59"/>
        <end position="81"/>
    </location>
</feature>
<feature type="region of interest" description="Disordered" evidence="2">
    <location>
        <begin position="400"/>
        <end position="430"/>
    </location>
</feature>
<feature type="coiled-coil region" evidence="1">
    <location>
        <begin position="170"/>
        <end position="204"/>
    </location>
</feature>